<protein>
    <submittedName>
        <fullName evidence="1">Predicted protein</fullName>
    </submittedName>
</protein>
<sequence>MVCFSFVLPFISVLWRTLFSKQLLSSAEVFSSTISHCFIICRKSGHLHKTLCYTFLVLFFFFAA</sequence>
<evidence type="ECO:0000313" key="1">
    <source>
        <dbReference type="EMBL" id="BAJ93755.1"/>
    </source>
</evidence>
<dbReference type="EMBL" id="AK362551">
    <property type="protein sequence ID" value="BAJ93755.1"/>
    <property type="molecule type" value="mRNA"/>
</dbReference>
<organism evidence="1">
    <name type="scientific">Hordeum vulgare subsp. vulgare</name>
    <name type="common">Domesticated barley</name>
    <dbReference type="NCBI Taxonomy" id="112509"/>
    <lineage>
        <taxon>Eukaryota</taxon>
        <taxon>Viridiplantae</taxon>
        <taxon>Streptophyta</taxon>
        <taxon>Embryophyta</taxon>
        <taxon>Tracheophyta</taxon>
        <taxon>Spermatophyta</taxon>
        <taxon>Magnoliopsida</taxon>
        <taxon>Liliopsida</taxon>
        <taxon>Poales</taxon>
        <taxon>Poaceae</taxon>
        <taxon>BOP clade</taxon>
        <taxon>Pooideae</taxon>
        <taxon>Triticodae</taxon>
        <taxon>Triticeae</taxon>
        <taxon>Hordeinae</taxon>
        <taxon>Hordeum</taxon>
    </lineage>
</organism>
<proteinExistence type="evidence at transcript level"/>
<name>F2DF84_HORVV</name>
<reference evidence="1" key="1">
    <citation type="journal article" date="2011" name="Plant Physiol.">
        <title>Comprehensive sequence analysis of 24,783 barley full-length cDNAs derived from 12 clone libraries.</title>
        <authorList>
            <person name="Matsumoto T."/>
            <person name="Tanaka T."/>
            <person name="Sakai H."/>
            <person name="Amano N."/>
            <person name="Kanamori H."/>
            <person name="Kurita K."/>
            <person name="Kikuta A."/>
            <person name="Kamiya K."/>
            <person name="Yamamoto M."/>
            <person name="Ikawa H."/>
            <person name="Fujii N."/>
            <person name="Hori K."/>
            <person name="Itoh T."/>
            <person name="Sato K."/>
        </authorList>
    </citation>
    <scope>NUCLEOTIDE SEQUENCE</scope>
    <source>
        <tissue evidence="1">Shoot and root</tissue>
    </source>
</reference>
<dbReference type="ExpressionAtlas" id="F2DF84">
    <property type="expression patterns" value="baseline and differential"/>
</dbReference>
<dbReference type="AlphaFoldDB" id="F2DF84"/>
<accession>F2DF84</accession>